<proteinExistence type="predicted"/>
<keyword evidence="2" id="KW-1185">Reference proteome</keyword>
<evidence type="ECO:0000313" key="1">
    <source>
        <dbReference type="EMBL" id="MBR8464409.1"/>
    </source>
</evidence>
<comment type="caution">
    <text evidence="1">The sequence shown here is derived from an EMBL/GenBank/DDBJ whole genome shotgun (WGS) entry which is preliminary data.</text>
</comment>
<dbReference type="EMBL" id="JAGSSW010000008">
    <property type="protein sequence ID" value="MBR8464409.1"/>
    <property type="molecule type" value="Genomic_DNA"/>
</dbReference>
<name>A0ABS5HJF7_9BACT</name>
<protein>
    <submittedName>
        <fullName evidence="1">Uncharacterized protein</fullName>
    </submittedName>
</protein>
<evidence type="ECO:0000313" key="2">
    <source>
        <dbReference type="Proteomes" id="UP000682951"/>
    </source>
</evidence>
<gene>
    <name evidence="1" type="ORF">KDD93_07510</name>
</gene>
<organism evidence="1 2">
    <name type="scientific">Campylobacter anatolicus</name>
    <dbReference type="NCBI Taxonomy" id="2829105"/>
    <lineage>
        <taxon>Bacteria</taxon>
        <taxon>Pseudomonadati</taxon>
        <taxon>Campylobacterota</taxon>
        <taxon>Epsilonproteobacteria</taxon>
        <taxon>Campylobacterales</taxon>
        <taxon>Campylobacteraceae</taxon>
        <taxon>Campylobacter</taxon>
    </lineage>
</organism>
<dbReference type="Proteomes" id="UP000682951">
    <property type="component" value="Unassembled WGS sequence"/>
</dbReference>
<dbReference type="RefSeq" id="WP_212142305.1">
    <property type="nucleotide sequence ID" value="NZ_JAGSSW010000008.1"/>
</dbReference>
<accession>A0ABS5HJF7</accession>
<reference evidence="1 2" key="1">
    <citation type="submission" date="2021-04" db="EMBL/GenBank/DDBJ databases">
        <title>Molecular and phenotypic characterization and identification of bacterial isolates recovered from the Anatolian ground squirrels (Spermophilus xanthoprymnus) and which have the potential to form a new species in the Campylobacter genus.</title>
        <authorList>
            <person name="Aydin F."/>
            <person name="Abay S."/>
            <person name="Kayman T."/>
            <person name="Karakaya E."/>
            <person name="Mustak H.K."/>
            <person name="Mustak I.B."/>
            <person name="Bilgin N."/>
            <person name="Duzler A."/>
            <person name="Sahin O."/>
            <person name="Guran O."/>
            <person name="Saticioglu I.B."/>
        </authorList>
    </citation>
    <scope>NUCLEOTIDE SEQUENCE [LARGE SCALE GENOMIC DNA]</scope>
    <source>
        <strain evidence="2">faydin-G24</strain>
    </source>
</reference>
<sequence>MRLRVKYATLVIVDEIYTEVKFYDERKNQIGQSERIPVYKLGELIKAIDKKTKELKEQSTADENGLF</sequence>